<keyword evidence="5" id="KW-0460">Magnesium</keyword>
<evidence type="ECO:0000256" key="5">
    <source>
        <dbReference type="ARBA" id="ARBA00022842"/>
    </source>
</evidence>
<dbReference type="GO" id="GO:0006508">
    <property type="term" value="P:proteolysis"/>
    <property type="evidence" value="ECO:0007669"/>
    <property type="project" value="UniProtKB-KW"/>
</dbReference>
<dbReference type="PANTHER" id="PTHR37984:SF5">
    <property type="entry name" value="PROTEIN NYNRIN-LIKE"/>
    <property type="match status" value="1"/>
</dbReference>
<dbReference type="InterPro" id="IPR050951">
    <property type="entry name" value="Retrovirus_Pol_polyprotein"/>
</dbReference>
<dbReference type="Gene3D" id="3.10.20.370">
    <property type="match status" value="1"/>
</dbReference>
<evidence type="ECO:0000259" key="12">
    <source>
        <dbReference type="PROSITE" id="PS50994"/>
    </source>
</evidence>
<dbReference type="Pfam" id="PF24626">
    <property type="entry name" value="SH3_Tf2-1"/>
    <property type="match status" value="1"/>
</dbReference>
<dbReference type="Pfam" id="PF00078">
    <property type="entry name" value="RVT_1"/>
    <property type="match status" value="1"/>
</dbReference>
<dbReference type="SUPFAM" id="SSF56672">
    <property type="entry name" value="DNA/RNA polymerases"/>
    <property type="match status" value="1"/>
</dbReference>
<evidence type="ECO:0000256" key="7">
    <source>
        <dbReference type="ARBA" id="ARBA00022918"/>
    </source>
</evidence>
<keyword evidence="2" id="KW-0479">Metal-binding</keyword>
<dbReference type="Proteomes" id="UP000265520">
    <property type="component" value="Unassembled WGS sequence"/>
</dbReference>
<dbReference type="InterPro" id="IPR001584">
    <property type="entry name" value="Integrase_cat-core"/>
</dbReference>
<evidence type="ECO:0000256" key="1">
    <source>
        <dbReference type="ARBA" id="ARBA00022670"/>
    </source>
</evidence>
<dbReference type="CDD" id="cd01647">
    <property type="entry name" value="RT_LTR"/>
    <property type="match status" value="1"/>
</dbReference>
<keyword evidence="14" id="KW-1185">Reference proteome</keyword>
<dbReference type="InterPro" id="IPR043502">
    <property type="entry name" value="DNA/RNA_pol_sf"/>
</dbReference>
<dbReference type="GO" id="GO:0046872">
    <property type="term" value="F:metal ion binding"/>
    <property type="evidence" value="ECO:0007669"/>
    <property type="project" value="UniProtKB-KW"/>
</dbReference>
<dbReference type="GO" id="GO:0003677">
    <property type="term" value="F:DNA binding"/>
    <property type="evidence" value="ECO:0007669"/>
    <property type="project" value="UniProtKB-KW"/>
</dbReference>
<evidence type="ECO:0000256" key="10">
    <source>
        <dbReference type="ARBA" id="ARBA00023172"/>
    </source>
</evidence>
<dbReference type="PANTHER" id="PTHR37984">
    <property type="entry name" value="PROTEIN CBG26694"/>
    <property type="match status" value="1"/>
</dbReference>
<dbReference type="Gene3D" id="3.30.70.270">
    <property type="match status" value="3"/>
</dbReference>
<feature type="domain" description="Integrase catalytic" evidence="12">
    <location>
        <begin position="442"/>
        <end position="606"/>
    </location>
</feature>
<name>A0A392M5J8_9FABA</name>
<dbReference type="InterPro" id="IPR012337">
    <property type="entry name" value="RNaseH-like_sf"/>
</dbReference>
<keyword evidence="11" id="KW-0511">Multifunctional enzyme</keyword>
<dbReference type="Gene3D" id="3.10.10.10">
    <property type="entry name" value="HIV Type 1 Reverse Transcriptase, subunit A, domain 1"/>
    <property type="match status" value="1"/>
</dbReference>
<dbReference type="GO" id="GO:0004190">
    <property type="term" value="F:aspartic-type endopeptidase activity"/>
    <property type="evidence" value="ECO:0007669"/>
    <property type="project" value="UniProtKB-KW"/>
</dbReference>
<gene>
    <name evidence="13" type="ORF">A2U01_0003483</name>
</gene>
<evidence type="ECO:0000313" key="13">
    <source>
        <dbReference type="EMBL" id="MCH82672.1"/>
    </source>
</evidence>
<dbReference type="GO" id="GO:0015074">
    <property type="term" value="P:DNA integration"/>
    <property type="evidence" value="ECO:0007669"/>
    <property type="project" value="UniProtKB-KW"/>
</dbReference>
<keyword evidence="8" id="KW-0808">Transferase</keyword>
<dbReference type="FunFam" id="1.10.340.70:FF:000001">
    <property type="entry name" value="Retrovirus-related Pol polyprotein from transposon gypsy-like Protein"/>
    <property type="match status" value="1"/>
</dbReference>
<feature type="non-terminal residue" evidence="13">
    <location>
        <position position="1"/>
    </location>
</feature>
<keyword evidence="10" id="KW-0233">DNA recombination</keyword>
<evidence type="ECO:0000256" key="3">
    <source>
        <dbReference type="ARBA" id="ARBA00022750"/>
    </source>
</evidence>
<dbReference type="FunFam" id="3.30.70.270:FF:000020">
    <property type="entry name" value="Transposon Tf2-6 polyprotein-like Protein"/>
    <property type="match status" value="1"/>
</dbReference>
<dbReference type="InterPro" id="IPR000477">
    <property type="entry name" value="RT_dom"/>
</dbReference>
<dbReference type="PROSITE" id="PS50994">
    <property type="entry name" value="INTEGRASE"/>
    <property type="match status" value="1"/>
</dbReference>
<keyword evidence="1" id="KW-0645">Protease</keyword>
<keyword evidence="7" id="KW-0695">RNA-directed DNA polymerase</keyword>
<dbReference type="AlphaFoldDB" id="A0A392M5J8"/>
<evidence type="ECO:0000256" key="8">
    <source>
        <dbReference type="ARBA" id="ARBA00022932"/>
    </source>
</evidence>
<dbReference type="EMBL" id="LXQA010004019">
    <property type="protein sequence ID" value="MCH82672.1"/>
    <property type="molecule type" value="Genomic_DNA"/>
</dbReference>
<evidence type="ECO:0000256" key="9">
    <source>
        <dbReference type="ARBA" id="ARBA00023125"/>
    </source>
</evidence>
<proteinExistence type="predicted"/>
<dbReference type="SUPFAM" id="SSF53098">
    <property type="entry name" value="Ribonuclease H-like"/>
    <property type="match status" value="1"/>
</dbReference>
<keyword evidence="4" id="KW-0378">Hydrolase</keyword>
<dbReference type="CDD" id="cd09274">
    <property type="entry name" value="RNase_HI_RT_Ty3"/>
    <property type="match status" value="1"/>
</dbReference>
<organism evidence="13 14">
    <name type="scientific">Trifolium medium</name>
    <dbReference type="NCBI Taxonomy" id="97028"/>
    <lineage>
        <taxon>Eukaryota</taxon>
        <taxon>Viridiplantae</taxon>
        <taxon>Streptophyta</taxon>
        <taxon>Embryophyta</taxon>
        <taxon>Tracheophyta</taxon>
        <taxon>Spermatophyta</taxon>
        <taxon>Magnoliopsida</taxon>
        <taxon>eudicotyledons</taxon>
        <taxon>Gunneridae</taxon>
        <taxon>Pentapetalae</taxon>
        <taxon>rosids</taxon>
        <taxon>fabids</taxon>
        <taxon>Fabales</taxon>
        <taxon>Fabaceae</taxon>
        <taxon>Papilionoideae</taxon>
        <taxon>50 kb inversion clade</taxon>
        <taxon>NPAAA clade</taxon>
        <taxon>Hologalegina</taxon>
        <taxon>IRL clade</taxon>
        <taxon>Trifolieae</taxon>
        <taxon>Trifolium</taxon>
    </lineage>
</organism>
<accession>A0A392M5J8</accession>
<dbReference type="Pfam" id="PF17921">
    <property type="entry name" value="Integrase_H2C2"/>
    <property type="match status" value="1"/>
</dbReference>
<keyword evidence="9" id="KW-0238">DNA-binding</keyword>
<dbReference type="InterPro" id="IPR043128">
    <property type="entry name" value="Rev_trsase/Diguanyl_cyclase"/>
</dbReference>
<comment type="caution">
    <text evidence="13">The sequence shown here is derived from an EMBL/GenBank/DDBJ whole genome shotgun (WGS) entry which is preliminary data.</text>
</comment>
<reference evidence="13 14" key="1">
    <citation type="journal article" date="2018" name="Front. Plant Sci.">
        <title>Red Clover (Trifolium pratense) and Zigzag Clover (T. medium) - A Picture of Genomic Similarities and Differences.</title>
        <authorList>
            <person name="Dluhosova J."/>
            <person name="Istvanek J."/>
            <person name="Nedelnik J."/>
            <person name="Repkova J."/>
        </authorList>
    </citation>
    <scope>NUCLEOTIDE SEQUENCE [LARGE SCALE GENOMIC DNA]</scope>
    <source>
        <strain evidence="14">cv. 10/8</strain>
        <tissue evidence="13">Leaf</tissue>
    </source>
</reference>
<keyword evidence="8" id="KW-0548">Nucleotidyltransferase</keyword>
<evidence type="ECO:0000313" key="14">
    <source>
        <dbReference type="Proteomes" id="UP000265520"/>
    </source>
</evidence>
<dbReference type="GO" id="GO:0003964">
    <property type="term" value="F:RNA-directed DNA polymerase activity"/>
    <property type="evidence" value="ECO:0007669"/>
    <property type="project" value="UniProtKB-KW"/>
</dbReference>
<evidence type="ECO:0000256" key="6">
    <source>
        <dbReference type="ARBA" id="ARBA00022908"/>
    </source>
</evidence>
<dbReference type="InterPro" id="IPR041577">
    <property type="entry name" value="RT_RNaseH_2"/>
</dbReference>
<dbReference type="Pfam" id="PF17919">
    <property type="entry name" value="RT_RNaseH_2"/>
    <property type="match status" value="1"/>
</dbReference>
<evidence type="ECO:0000256" key="4">
    <source>
        <dbReference type="ARBA" id="ARBA00022801"/>
    </source>
</evidence>
<evidence type="ECO:0000256" key="11">
    <source>
        <dbReference type="ARBA" id="ARBA00023268"/>
    </source>
</evidence>
<dbReference type="Gene3D" id="1.10.340.70">
    <property type="match status" value="1"/>
</dbReference>
<protein>
    <submittedName>
        <fullName evidence="13">Transposon Tf2-1 polyprotein</fullName>
    </submittedName>
</protein>
<keyword evidence="8" id="KW-0239">DNA-directed DNA polymerase</keyword>
<sequence length="724" mass="81326">LGGATVFTKLDLRAGYHQIRVHSRDTYKIAFRTHEGHFEFLVMPFGLTNAPSTFQATMNQLFSRFLRRVYSNSFYVKLSKCLFCQESIEYLGHIVSSQGVHADPSKLEAMAKWPIPLTVKQLRGFLGLTGYYRHFIANYASIAAPLTDLLHQDSFCWSSAASSAFEALKAAMVAAPVLRLPDFSREFIIETDASNIGIGAVLMQDGHPLAFFSKKLGPRMQSASVYIKELHAITEAVLKWRQYLLGHFFIIRTDHKSIRELLQQVIQTPDQQAYVRKLLGFQFRIEYKPGASNRVADALSRVPAAWSENPLQSNPSFMALVTTPTFGIIQQLQKENASDPFLLAFHQQHAQGTLVSPYSIMNGLVVHKGRYVINAASPLCSVIISEFHDTPCGGHAGIKRTLSRVAANFFWLGMRKSVETFVSSCLICQQIKYSTQVPAGLLQPLPIPEAVWEDVTMDFITGLPPSHGSTVIFVVVDRLSKSAHFGALPTAFTASKVAELFVSMVVKHHGFPRSIVSDRDPIFVSSFRRKLFDLSGTKLAMSSAYHPQTDGQSEVTNRCLEQYLRAFTQHKPSSWVLFLPWAEFHYNTSYHSGLQMSPFQALYGRKPPSIPGYTRGSTSIQTLDEALTNRDALLRTLKENLLAAQNRMTQKANAHRRDLNLAVGDLVLVRLHPYRQTSVRNHRHHKLSQRYYGPFPITEPIGEVAYKLQLPLDNRPSGFSHFCS</sequence>
<evidence type="ECO:0000256" key="2">
    <source>
        <dbReference type="ARBA" id="ARBA00022723"/>
    </source>
</evidence>
<dbReference type="InterPro" id="IPR056924">
    <property type="entry name" value="SH3_Tf2-1"/>
</dbReference>
<dbReference type="GO" id="GO:0003887">
    <property type="term" value="F:DNA-directed DNA polymerase activity"/>
    <property type="evidence" value="ECO:0007669"/>
    <property type="project" value="UniProtKB-KW"/>
</dbReference>
<keyword evidence="3" id="KW-0064">Aspartyl protease</keyword>
<dbReference type="Gene3D" id="3.30.420.10">
    <property type="entry name" value="Ribonuclease H-like superfamily/Ribonuclease H"/>
    <property type="match status" value="1"/>
</dbReference>
<dbReference type="InterPro" id="IPR041588">
    <property type="entry name" value="Integrase_H2C2"/>
</dbReference>
<dbReference type="InterPro" id="IPR036397">
    <property type="entry name" value="RNaseH_sf"/>
</dbReference>
<keyword evidence="6" id="KW-0229">DNA integration</keyword>
<dbReference type="GO" id="GO:0006310">
    <property type="term" value="P:DNA recombination"/>
    <property type="evidence" value="ECO:0007669"/>
    <property type="project" value="UniProtKB-KW"/>
</dbReference>